<protein>
    <submittedName>
        <fullName evidence="2">DUF1852 domain-containing protein</fullName>
    </submittedName>
</protein>
<proteinExistence type="predicted"/>
<name>A0AAQ2ERT2_PSEO7</name>
<sequence length="325" mass="37587">MNNEFTFTIKSIRLDENYHPSNSTRITTNFANLARGESRQQNLRNALKMIDNRFNALANWDNPKGDRYSVELEIVSVDMDIAGSGQTFPSIEVLKTNIVDHKTNERIEGIVGNNFSSYVRDYDFSVLLLDHNKDQPKFSIPANFGDLHGKLFKYFVDSEAYKSHFSKPPVICLSVSDNKTYHRTENQHPVLGFEYQPNESSLTEQYFKKMGLQVRYFMPPNSVAPLAFYFFGDLLNDYTNLELISTISTMETFQKIYRPEIYNANAVAGKCYQPNLKNLDHSLTQIVYDREERSQLAIAQGRFAEEHFIKPYQNVLEQWSANYAL</sequence>
<reference evidence="1 3" key="1">
    <citation type="submission" date="2015-06" db="EMBL/GenBank/DDBJ databases">
        <authorList>
            <person name="Xie B.-B."/>
            <person name="Rong J.-C."/>
            <person name="Qin Q.-L."/>
            <person name="Zhang Y.-Z."/>
        </authorList>
    </citation>
    <scope>NUCLEOTIDE SEQUENCE [LARGE SCALE GENOMIC DNA]</scope>
    <source>
        <strain evidence="1 3">JCM 20779</strain>
    </source>
</reference>
<dbReference type="AlphaFoldDB" id="A0AAQ2ERT2"/>
<dbReference type="InterPro" id="IPR015004">
    <property type="entry name" value="MesX"/>
</dbReference>
<reference evidence="2 4" key="2">
    <citation type="submission" date="2017-12" db="EMBL/GenBank/DDBJ databases">
        <authorList>
            <person name="Paulsen S."/>
            <person name="Gram L.K."/>
        </authorList>
    </citation>
    <scope>NUCLEOTIDE SEQUENCE [LARGE SCALE GENOMIC DNA]</scope>
    <source>
        <strain evidence="2 4">S1607</strain>
    </source>
</reference>
<dbReference type="PIRSF" id="PIRSF034367">
    <property type="entry name" value="DUF1852"/>
    <property type="match status" value="1"/>
</dbReference>
<evidence type="ECO:0000313" key="2">
    <source>
        <dbReference type="EMBL" id="TMN74239.1"/>
    </source>
</evidence>
<evidence type="ECO:0000313" key="3">
    <source>
        <dbReference type="Proteomes" id="UP000016521"/>
    </source>
</evidence>
<dbReference type="EMBL" id="CP011925">
    <property type="protein sequence ID" value="ATD09570.1"/>
    <property type="molecule type" value="Genomic_DNA"/>
</dbReference>
<dbReference type="Pfam" id="PF08908">
    <property type="entry name" value="MesX"/>
    <property type="match status" value="1"/>
</dbReference>
<dbReference type="EMBL" id="PNEL01000058">
    <property type="protein sequence ID" value="TMN74239.1"/>
    <property type="molecule type" value="Genomic_DNA"/>
</dbReference>
<dbReference type="Proteomes" id="UP000305423">
    <property type="component" value="Unassembled WGS sequence"/>
</dbReference>
<evidence type="ECO:0000313" key="1">
    <source>
        <dbReference type="EMBL" id="ATD09570.1"/>
    </source>
</evidence>
<organism evidence="2 4">
    <name type="scientific">Pseudoalteromonas piscicida</name>
    <dbReference type="NCBI Taxonomy" id="43662"/>
    <lineage>
        <taxon>Bacteria</taxon>
        <taxon>Pseudomonadati</taxon>
        <taxon>Pseudomonadota</taxon>
        <taxon>Gammaproteobacteria</taxon>
        <taxon>Alteromonadales</taxon>
        <taxon>Pseudoalteromonadaceae</taxon>
        <taxon>Pseudoalteromonas</taxon>
    </lineage>
</organism>
<dbReference type="Proteomes" id="UP000016521">
    <property type="component" value="Chromosome II"/>
</dbReference>
<keyword evidence="3" id="KW-1185">Reference proteome</keyword>
<reference evidence="4" key="3">
    <citation type="submission" date="2019-06" db="EMBL/GenBank/DDBJ databases">
        <title>Co-occurence of chitin degradation, pigmentation and bioactivity in marine Pseudoalteromonas.</title>
        <authorList>
            <person name="Sonnenschein E.C."/>
            <person name="Bech P.K."/>
        </authorList>
    </citation>
    <scope>NUCLEOTIDE SEQUENCE [LARGE SCALE GENOMIC DNA]</scope>
    <source>
        <strain evidence="4">S1607</strain>
    </source>
</reference>
<reference evidence="2" key="4">
    <citation type="submission" date="2019-09" db="EMBL/GenBank/DDBJ databases">
        <title>Co-occurence of chitin degradation, pigmentation and bioactivity in marine Pseudoalteromonas.</title>
        <authorList>
            <person name="Sonnenschein E.C."/>
            <person name="Bech P.K."/>
        </authorList>
    </citation>
    <scope>NUCLEOTIDE SEQUENCE</scope>
    <source>
        <strain evidence="2">S1607</strain>
    </source>
</reference>
<gene>
    <name evidence="2" type="ORF">CWB74_19120</name>
    <name evidence="1" type="ORF">PPIS_b0402</name>
</gene>
<accession>A0AAQ2ERT2</accession>
<evidence type="ECO:0000313" key="4">
    <source>
        <dbReference type="Proteomes" id="UP000305423"/>
    </source>
</evidence>
<dbReference type="RefSeq" id="WP_010370111.1">
    <property type="nucleotide sequence ID" value="NZ_CP011925.1"/>
</dbReference>